<comment type="similarity">
    <text evidence="2">Belongs to the triosephosphate isomerase family.</text>
</comment>
<dbReference type="InterPro" id="IPR000652">
    <property type="entry name" value="Triosephosphate_isomerase"/>
</dbReference>
<dbReference type="PANTHER" id="PTHR21139">
    <property type="entry name" value="TRIOSEPHOSPHATE ISOMERASE"/>
    <property type="match status" value="1"/>
</dbReference>
<evidence type="ECO:0000313" key="5">
    <source>
        <dbReference type="Proteomes" id="UP000629365"/>
    </source>
</evidence>
<accession>A0ABQ1RZY0</accession>
<dbReference type="SUPFAM" id="SSF51351">
    <property type="entry name" value="Triosephosphate isomerase (TIM)"/>
    <property type="match status" value="1"/>
</dbReference>
<dbReference type="InterPro" id="IPR035990">
    <property type="entry name" value="TIM_sf"/>
</dbReference>
<keyword evidence="1 2" id="KW-0413">Isomerase</keyword>
<proteinExistence type="inferred from homology"/>
<evidence type="ECO:0000256" key="1">
    <source>
        <dbReference type="ARBA" id="ARBA00023235"/>
    </source>
</evidence>
<dbReference type="PANTHER" id="PTHR21139:SF2">
    <property type="entry name" value="TRIOSEPHOSPHATE ISOMERASE"/>
    <property type="match status" value="1"/>
</dbReference>
<comment type="catalytic activity">
    <reaction evidence="2">
        <text>D-glyceraldehyde 3-phosphate = dihydroxyacetone phosphate</text>
        <dbReference type="Rhea" id="RHEA:18585"/>
        <dbReference type="ChEBI" id="CHEBI:57642"/>
        <dbReference type="ChEBI" id="CHEBI:59776"/>
        <dbReference type="EC" id="5.3.1.1"/>
    </reaction>
</comment>
<dbReference type="EC" id="5.3.1.1" evidence="2"/>
<dbReference type="InterPro" id="IPR013785">
    <property type="entry name" value="Aldolase_TIM"/>
</dbReference>
<comment type="pathway">
    <text evidence="2">Carbohydrate degradation; glycolysis; D-glyceraldehyde 3-phosphate from glycerone phosphate: step 1/1.</text>
</comment>
<name>A0ABQ1RZY0_9MICO</name>
<dbReference type="PROSITE" id="PS51440">
    <property type="entry name" value="TIM_2"/>
    <property type="match status" value="1"/>
</dbReference>
<dbReference type="GO" id="GO:0016853">
    <property type="term" value="F:isomerase activity"/>
    <property type="evidence" value="ECO:0007669"/>
    <property type="project" value="UniProtKB-KW"/>
</dbReference>
<dbReference type="Proteomes" id="UP000629365">
    <property type="component" value="Unassembled WGS sequence"/>
</dbReference>
<keyword evidence="2" id="KW-0963">Cytoplasm</keyword>
<dbReference type="Pfam" id="PF00121">
    <property type="entry name" value="TIM"/>
    <property type="match status" value="1"/>
</dbReference>
<comment type="caution">
    <text evidence="4">The sequence shown here is derived from an EMBL/GenBank/DDBJ whole genome shotgun (WGS) entry which is preliminary data.</text>
</comment>
<reference evidence="5" key="1">
    <citation type="journal article" date="2019" name="Int. J. Syst. Evol. Microbiol.">
        <title>The Global Catalogue of Microorganisms (GCM) 10K type strain sequencing project: providing services to taxonomists for standard genome sequencing and annotation.</title>
        <authorList>
            <consortium name="The Broad Institute Genomics Platform"/>
            <consortium name="The Broad Institute Genome Sequencing Center for Infectious Disease"/>
            <person name="Wu L."/>
            <person name="Ma J."/>
        </authorList>
    </citation>
    <scope>NUCLEOTIDE SEQUENCE [LARGE SCALE GENOMIC DNA]</scope>
    <source>
        <strain evidence="5">CCM 7640</strain>
    </source>
</reference>
<organism evidence="4 5">
    <name type="scientific">Microbacterium murale</name>
    <dbReference type="NCBI Taxonomy" id="1081040"/>
    <lineage>
        <taxon>Bacteria</taxon>
        <taxon>Bacillati</taxon>
        <taxon>Actinomycetota</taxon>
        <taxon>Actinomycetes</taxon>
        <taxon>Micrococcales</taxon>
        <taxon>Microbacteriaceae</taxon>
        <taxon>Microbacterium</taxon>
    </lineage>
</organism>
<protein>
    <recommendedName>
        <fullName evidence="2">Triosephosphate isomerase</fullName>
        <ecNumber evidence="2">5.3.1.1</ecNumber>
    </recommendedName>
</protein>
<keyword evidence="5" id="KW-1185">Reference proteome</keyword>
<dbReference type="EMBL" id="BMCM01000006">
    <property type="protein sequence ID" value="GGD88655.1"/>
    <property type="molecule type" value="Genomic_DNA"/>
</dbReference>
<gene>
    <name evidence="4" type="ORF">GCM10007269_34210</name>
</gene>
<evidence type="ECO:0000313" key="4">
    <source>
        <dbReference type="EMBL" id="GGD88655.1"/>
    </source>
</evidence>
<feature type="region of interest" description="Disordered" evidence="3">
    <location>
        <begin position="1"/>
        <end position="21"/>
    </location>
</feature>
<dbReference type="Gene3D" id="3.20.20.70">
    <property type="entry name" value="Aldolase class I"/>
    <property type="match status" value="1"/>
</dbReference>
<evidence type="ECO:0000256" key="2">
    <source>
        <dbReference type="RuleBase" id="RU363013"/>
    </source>
</evidence>
<keyword evidence="2" id="KW-0324">Glycolysis</keyword>
<evidence type="ECO:0000256" key="3">
    <source>
        <dbReference type="SAM" id="MobiDB-lite"/>
    </source>
</evidence>
<comment type="subcellular location">
    <subcellularLocation>
        <location evidence="2">Cytoplasm</location>
    </subcellularLocation>
</comment>
<comment type="pathway">
    <text evidence="2">Carbohydrate biosynthesis; gluconeogenesis.</text>
</comment>
<comment type="subunit">
    <text evidence="2">Homodimer.</text>
</comment>
<dbReference type="CDD" id="cd00311">
    <property type="entry name" value="TIM"/>
    <property type="match status" value="1"/>
</dbReference>
<keyword evidence="2" id="KW-0312">Gluconeogenesis</keyword>
<sequence length="277" mass="28923">MRPPGPVADADGPSRSSQQETVRPVLLGASLKLYLDVDASVAWATSLAEIARAHPAVVAGDVRLFILPSLPALDRVITAVAGSPISVGAQDLFWAERGAYTGAVSGADLARLGCRYVEVGHAERRHVFGEDDAIIRRKLAAAVRNGLTPVLCVGEETQQEADLAGETCIAQIESAIADADDLDDLVVAYEPEWAIGQAEPAAPEHVTAVVAQLRSHLARRGLAGAAVIYGGSAKPGLLSTLSSGVDGLFLGRFAHEPQAFASIIDEAVGTHREGEEP</sequence>